<accession>A0A381T9P3</accession>
<evidence type="ECO:0000313" key="1">
    <source>
        <dbReference type="EMBL" id="SVA11377.1"/>
    </source>
</evidence>
<organism evidence="1">
    <name type="scientific">marine metagenome</name>
    <dbReference type="NCBI Taxonomy" id="408172"/>
    <lineage>
        <taxon>unclassified sequences</taxon>
        <taxon>metagenomes</taxon>
        <taxon>ecological metagenomes</taxon>
    </lineage>
</organism>
<dbReference type="Pfam" id="PF07676">
    <property type="entry name" value="PD40"/>
    <property type="match status" value="1"/>
</dbReference>
<gene>
    <name evidence="1" type="ORF">METZ01_LOCUS64231</name>
</gene>
<dbReference type="Gene3D" id="2.120.10.30">
    <property type="entry name" value="TolB, C-terminal domain"/>
    <property type="match status" value="1"/>
</dbReference>
<dbReference type="InterPro" id="IPR011042">
    <property type="entry name" value="6-blade_b-propeller_TolB-like"/>
</dbReference>
<reference evidence="1" key="1">
    <citation type="submission" date="2018-05" db="EMBL/GenBank/DDBJ databases">
        <authorList>
            <person name="Lanie J.A."/>
            <person name="Ng W.-L."/>
            <person name="Kazmierczak K.M."/>
            <person name="Andrzejewski T.M."/>
            <person name="Davidsen T.M."/>
            <person name="Wayne K.J."/>
            <person name="Tettelin H."/>
            <person name="Glass J.I."/>
            <person name="Rusch D."/>
            <person name="Podicherti R."/>
            <person name="Tsui H.-C.T."/>
            <person name="Winkler M.E."/>
        </authorList>
    </citation>
    <scope>NUCLEOTIDE SEQUENCE</scope>
</reference>
<dbReference type="InterPro" id="IPR011659">
    <property type="entry name" value="WD40"/>
</dbReference>
<dbReference type="EMBL" id="UINC01004048">
    <property type="protein sequence ID" value="SVA11377.1"/>
    <property type="molecule type" value="Genomic_DNA"/>
</dbReference>
<proteinExistence type="predicted"/>
<protein>
    <recommendedName>
        <fullName evidence="2">Bacterial surface antigen (D15) domain-containing protein</fullName>
    </recommendedName>
</protein>
<sequence length="982" mass="113119">MFSQSWYNHTELEWQTIETEHFLIHFHEETIRSGQETAAVAEKIYEPITSFYEFEPDSKTHIIIQDTDDISNGAAYYYDNKILIWALPLDYDLRGSHRWLNNVITHEFTHIVQIGAAMKYPRRFPASFIQLMNYEDEKREDVLYGYPNVIMSYPLPGVSVPPWLAEGSAQFMYPDADFDFWDSHRDMIVRDRVLNNNLLSFDAMNTFGKRGIGNESTYNQGFLFSQWLSENYGMDVLKKITLSLSNPTNYSINHAMRDATGKYGSELFQEWAGEMFLDYTIRTKDVIDFEEKGNILVSEGTTNIHPVWSPNEEKFAYLSNQKNDYFGQTDLFIYSFSDSTSEKIASGVKTAPTWVNDSTIVYTKRSKPNKWGSKYFDLYRYTFTDEEEQRLTHNSRLISPVYNVINNDIAAITSYDGTSNIMISRNADITQDSLTFGAVTQLDNGIQLLSLAWSGNTLLVDGVYHQGRQIYKVDLDVGELELVSSGRWENRDQIITSDGMIYVSDKSGINNLVYQKDGRQDYITNVAGGAFMPSVSSDRKILFSLYENGRYNIAILEDYQPIENGLVGYEENYFENFPQSELILGEKLESRPYEENMLSMAIMPRVMVDYNTVKPGFYFFSTEVIDRFSIFGGASTNILSDMDIFLLLEYKKFRPTFYTNLFWISRHRNADENKPFLYPRVNGTDVDNIEIYNDLAFSLFSGDIGTRFALGGHKINLQYNYSNYRENVKQNVYQYFTYNEVDSSIWQYGEIGFDYFRGHSLSILYDLNMRKPSFAMNMLPGSGWHVNGKLSYEWNQFMDGFAVSEEYSTFGANFVPHNTARLTASAERHFTLNKDKKIVASISGIGGAISNPEVDDFFHFFGGGLPGIKGYTFYEESLTGPHYFVGTAALRLPLFLEKNFTWAQFNMQNLSLGGIFQFGSAIQNSFTEIIEDDHYKLSAGLECRLHGFSFFSYPSAIAYEYHQPLSDLDEKGKHYFTLLFDY</sequence>
<dbReference type="AlphaFoldDB" id="A0A381T9P3"/>
<name>A0A381T9P3_9ZZZZ</name>
<evidence type="ECO:0008006" key="2">
    <source>
        <dbReference type="Google" id="ProtNLM"/>
    </source>
</evidence>
<dbReference type="SUPFAM" id="SSF82171">
    <property type="entry name" value="DPP6 N-terminal domain-like"/>
    <property type="match status" value="1"/>
</dbReference>